<dbReference type="PROSITE" id="PS50018">
    <property type="entry name" value="RAS_GTPASE_ACTIV_2"/>
    <property type="match status" value="1"/>
</dbReference>
<dbReference type="Gene3D" id="3.30.505.10">
    <property type="entry name" value="SH2 domain"/>
    <property type="match status" value="2"/>
</dbReference>
<evidence type="ECO:0000259" key="7">
    <source>
        <dbReference type="PROSITE" id="PS50001"/>
    </source>
</evidence>
<dbReference type="InterPro" id="IPR035841">
    <property type="entry name" value="RasGAP_N_SH2"/>
</dbReference>
<feature type="domain" description="SH2" evidence="7">
    <location>
        <begin position="174"/>
        <end position="265"/>
    </location>
</feature>
<evidence type="ECO:0000256" key="6">
    <source>
        <dbReference type="PROSITE-ProRule" id="PRU00192"/>
    </source>
</evidence>
<dbReference type="InterPro" id="IPR035842">
    <property type="entry name" value="RasGAP_C_SH2"/>
</dbReference>
<dbReference type="InterPro" id="IPR000008">
    <property type="entry name" value="C2_dom"/>
</dbReference>
<dbReference type="PRINTS" id="PR00401">
    <property type="entry name" value="SH2DOMAIN"/>
</dbReference>
<dbReference type="InterPro" id="IPR011993">
    <property type="entry name" value="PH-like_dom_sf"/>
</dbReference>
<dbReference type="FunFam" id="3.30.505.10:FF:000046">
    <property type="entry name" value="RAS p21 protein activator 1"/>
    <property type="match status" value="1"/>
</dbReference>
<feature type="domain" description="Ras-GAP" evidence="11">
    <location>
        <begin position="715"/>
        <end position="909"/>
    </location>
</feature>
<dbReference type="InterPro" id="IPR036860">
    <property type="entry name" value="SH2_dom_sf"/>
</dbReference>
<dbReference type="Gene3D" id="2.30.29.30">
    <property type="entry name" value="Pleckstrin-homology domain (PH domain)/Phosphotyrosine-binding domain (PTB)"/>
    <property type="match status" value="1"/>
</dbReference>
<evidence type="ECO:0000259" key="8">
    <source>
        <dbReference type="PROSITE" id="PS50002"/>
    </source>
</evidence>
<dbReference type="InterPro" id="IPR036028">
    <property type="entry name" value="SH3-like_dom_sf"/>
</dbReference>
<dbReference type="Ensembl" id="ENSSSCT00060085123.1">
    <property type="protein sequence ID" value="ENSSSCP00060036825.1"/>
    <property type="gene ID" value="ENSSSCG00060062111.1"/>
</dbReference>
<dbReference type="Pfam" id="PF00616">
    <property type="entry name" value="RasGAP"/>
    <property type="match status" value="1"/>
</dbReference>
<dbReference type="InterPro" id="IPR000980">
    <property type="entry name" value="SH2"/>
</dbReference>
<evidence type="ECO:0000256" key="3">
    <source>
        <dbReference type="ARBA" id="ARBA00022553"/>
    </source>
</evidence>
<dbReference type="InterPro" id="IPR001452">
    <property type="entry name" value="SH3_domain"/>
</dbReference>
<dbReference type="Pfam" id="PF00017">
    <property type="entry name" value="SH2"/>
    <property type="match status" value="2"/>
</dbReference>
<dbReference type="FunFam" id="1.10.506.10:FF:000007">
    <property type="entry name" value="RAS p21 protein activator 1"/>
    <property type="match status" value="1"/>
</dbReference>
<dbReference type="SUPFAM" id="SSF50729">
    <property type="entry name" value="PH domain-like"/>
    <property type="match status" value="1"/>
</dbReference>
<feature type="domain" description="PH" evidence="9">
    <location>
        <begin position="467"/>
        <end position="572"/>
    </location>
</feature>
<dbReference type="CDD" id="cd08400">
    <property type="entry name" value="C2_Ras_p21A1"/>
    <property type="match status" value="1"/>
</dbReference>
<dbReference type="SMART" id="SM00323">
    <property type="entry name" value="RasGAP"/>
    <property type="match status" value="1"/>
</dbReference>
<dbReference type="Gene3D" id="2.60.40.150">
    <property type="entry name" value="C2 domain"/>
    <property type="match status" value="1"/>
</dbReference>
<sequence>MMAAEAGSEEGGPVTAGAAGGGAAAGSSAYPAACRVKIPAALPVAAGPYSGQAEAGVAGTLGGGAALGSSILGPGSVAGALAGAGLSGGGAAAGVAGAAAAGSGGEMALTKGTTSLSTETFGAGGGFPPLPPPPQLPPLGAGLGTVDEGDSLDGPEYEEEEVAIPLTAPPTNQWYHGKLDRTIAEERLRQAGKSGSYLIRESDRRPGSFVLSFLSQTNVVNHFRIIAMCGDYYIGGRRFSSLSDLIGYYSHVSCLLKGEKLLYPVAPPEPVEDRRRVRAILPYTKVPDTDEISFLKGDMFIVHNELEDGWMWVTNLRTDEQGLIVEDLVEEVGREEDPHEGKIWFHGKISKQEAYNLLMTVGQVCSFLVRPSDNTPGDYSLYFRTNENIQRFKICPTPNNQFMMGGRYYNSIGDIIDHYRKEQIVEGYYLKEPVPMQDQEQVLNETVDGKEIYNTIRRKTKDAFYKNIVKKGYLLKKGKGKRWKNLYFILEGSDAQLIYFESEKRATKPKGLIDLSVCSVYVVHDSLFGRPNCFQIVVQHFSEEHYIFYFAGETPEQAEVSSLVLHIEEAHKLPVKHFTNPYCNIYLNSVQVAKTHAREGQNPVWSEEFVFDDLPPDINRFEITLSNKTKKSKDPDILFMRCQLSRLQKGHATDEWFLLSSHIPLKGIEPGSLRVRARYSMEKIMPEEEYSEFKELILQKELHVVNALSHVCGQDRTLLASILLRIFLHEKLESLLLCTLNDREISMEDEATTLFRATTLASTLMEQYMKATATQFVHHALKDSILKIMESKQSCELSPSKLEKNEDVNTNLAHLLNILSELVEKIFMASEILPPTLRYIYGCLQKSVQHKWPTNTTMRTRVVSGFVFLRLICPAILNPRMFNIISDSPSPIAARTLILVAKSVQNLANLVEFGAKNVPELPDTTEHSRTDLSRDLAALHEICVAHSDELRTLSNERGAQQHVLKKLLAITELLQQKQNQYTKTNDVR</sequence>
<keyword evidence="3" id="KW-0597">Phosphoprotein</keyword>
<dbReference type="PANTHER" id="PTHR10194:SF146">
    <property type="entry name" value="RAS GTPASE-ACTIVATING PROTEIN 1"/>
    <property type="match status" value="1"/>
</dbReference>
<proteinExistence type="predicted"/>
<dbReference type="PROSITE" id="PS00509">
    <property type="entry name" value="RAS_GTPASE_ACTIV_1"/>
    <property type="match status" value="1"/>
</dbReference>
<dbReference type="GO" id="GO:0005096">
    <property type="term" value="F:GTPase activator activity"/>
    <property type="evidence" value="ECO:0007669"/>
    <property type="project" value="UniProtKB-KW"/>
</dbReference>
<dbReference type="Pfam" id="PF00168">
    <property type="entry name" value="C2"/>
    <property type="match status" value="1"/>
</dbReference>
<accession>A0A8D1WD36</accession>
<evidence type="ECO:0000259" key="10">
    <source>
        <dbReference type="PROSITE" id="PS50004"/>
    </source>
</evidence>
<dbReference type="InterPro" id="IPR035652">
    <property type="entry name" value="RasGAP_SH3"/>
</dbReference>
<dbReference type="CDD" id="cd10353">
    <property type="entry name" value="SH2_Nterm_RasGAP"/>
    <property type="match status" value="1"/>
</dbReference>
<dbReference type="Proteomes" id="UP000694723">
    <property type="component" value="Unplaced"/>
</dbReference>
<dbReference type="AlphaFoldDB" id="A0A8D1WD36"/>
<dbReference type="SMART" id="SM00233">
    <property type="entry name" value="PH"/>
    <property type="match status" value="1"/>
</dbReference>
<dbReference type="InterPro" id="IPR039360">
    <property type="entry name" value="Ras_GTPase"/>
</dbReference>
<dbReference type="FunFam" id="2.30.30.40:FF:000050">
    <property type="entry name" value="RAS p21 protein activator 1"/>
    <property type="match status" value="1"/>
</dbReference>
<organism evidence="12 13">
    <name type="scientific">Sus scrofa</name>
    <name type="common">Pig</name>
    <dbReference type="NCBI Taxonomy" id="9823"/>
    <lineage>
        <taxon>Eukaryota</taxon>
        <taxon>Metazoa</taxon>
        <taxon>Chordata</taxon>
        <taxon>Craniata</taxon>
        <taxon>Vertebrata</taxon>
        <taxon>Euteleostomi</taxon>
        <taxon>Mammalia</taxon>
        <taxon>Eutheria</taxon>
        <taxon>Laurasiatheria</taxon>
        <taxon>Artiodactyla</taxon>
        <taxon>Suina</taxon>
        <taxon>Suidae</taxon>
        <taxon>Sus</taxon>
    </lineage>
</organism>
<protein>
    <submittedName>
        <fullName evidence="12">RAS p21 protein activator 1</fullName>
    </submittedName>
</protein>
<feature type="domain" description="SH2" evidence="7">
    <location>
        <begin position="344"/>
        <end position="434"/>
    </location>
</feature>
<dbReference type="InterPro" id="IPR008936">
    <property type="entry name" value="Rho_GTPase_activation_prot"/>
</dbReference>
<keyword evidence="2" id="KW-0343">GTPase activation</keyword>
<keyword evidence="4 5" id="KW-0727">SH2 domain</keyword>
<evidence type="ECO:0000313" key="13">
    <source>
        <dbReference type="Proteomes" id="UP000694723"/>
    </source>
</evidence>
<dbReference type="CDD" id="cd05391">
    <property type="entry name" value="RasGAP_p120GAP"/>
    <property type="match status" value="1"/>
</dbReference>
<reference evidence="12" key="1">
    <citation type="submission" date="2025-08" db="UniProtKB">
        <authorList>
            <consortium name="Ensembl"/>
        </authorList>
    </citation>
    <scope>IDENTIFICATION</scope>
</reference>
<evidence type="ECO:0000256" key="5">
    <source>
        <dbReference type="PROSITE-ProRule" id="PRU00191"/>
    </source>
</evidence>
<dbReference type="PANTHER" id="PTHR10194">
    <property type="entry name" value="RAS GTPASE-ACTIVATING PROTEINS"/>
    <property type="match status" value="1"/>
</dbReference>
<dbReference type="CDD" id="cd10354">
    <property type="entry name" value="SH2_Cterm_RasGAP"/>
    <property type="match status" value="1"/>
</dbReference>
<dbReference type="FunFam" id="3.30.505.10:FF:000033">
    <property type="entry name" value="RAS p21 protein activator 1"/>
    <property type="match status" value="1"/>
</dbReference>
<evidence type="ECO:0000313" key="12">
    <source>
        <dbReference type="Ensembl" id="ENSSSCP00060036825.1"/>
    </source>
</evidence>
<dbReference type="Gene3D" id="1.10.506.10">
    <property type="entry name" value="GTPase Activation - p120gap, domain 1"/>
    <property type="match status" value="2"/>
</dbReference>
<evidence type="ECO:0000256" key="4">
    <source>
        <dbReference type="ARBA" id="ARBA00022999"/>
    </source>
</evidence>
<dbReference type="FunFam" id="2.60.40.150:FF:000052">
    <property type="entry name" value="RAS p21 protein activator 1"/>
    <property type="match status" value="1"/>
</dbReference>
<dbReference type="PROSITE" id="PS50004">
    <property type="entry name" value="C2"/>
    <property type="match status" value="1"/>
</dbReference>
<evidence type="ECO:0000259" key="9">
    <source>
        <dbReference type="PROSITE" id="PS50003"/>
    </source>
</evidence>
<dbReference type="SMART" id="SM00252">
    <property type="entry name" value="SH2"/>
    <property type="match status" value="2"/>
</dbReference>
<dbReference type="Pfam" id="PF00169">
    <property type="entry name" value="PH"/>
    <property type="match status" value="1"/>
</dbReference>
<name>A0A8D1WD36_PIG</name>
<feature type="domain" description="C2" evidence="10">
    <location>
        <begin position="544"/>
        <end position="657"/>
    </location>
</feature>
<evidence type="ECO:0000256" key="2">
    <source>
        <dbReference type="ARBA" id="ARBA00022468"/>
    </source>
</evidence>
<dbReference type="Pfam" id="PF00018">
    <property type="entry name" value="SH3_1"/>
    <property type="match status" value="1"/>
</dbReference>
<feature type="domain" description="SH3" evidence="8">
    <location>
        <begin position="272"/>
        <end position="334"/>
    </location>
</feature>
<dbReference type="SMART" id="SM00239">
    <property type="entry name" value="C2"/>
    <property type="match status" value="1"/>
</dbReference>
<evidence type="ECO:0000259" key="11">
    <source>
        <dbReference type="PROSITE" id="PS50018"/>
    </source>
</evidence>
<evidence type="ECO:0000256" key="1">
    <source>
        <dbReference type="ARBA" id="ARBA00022443"/>
    </source>
</evidence>
<dbReference type="CDD" id="cd11788">
    <property type="entry name" value="SH3_RasGAP"/>
    <property type="match status" value="1"/>
</dbReference>
<dbReference type="SUPFAM" id="SSF48350">
    <property type="entry name" value="GTPase activation domain, GAP"/>
    <property type="match status" value="1"/>
</dbReference>
<dbReference type="Gene3D" id="2.30.30.40">
    <property type="entry name" value="SH3 Domains"/>
    <property type="match status" value="1"/>
</dbReference>
<dbReference type="InterPro" id="IPR035892">
    <property type="entry name" value="C2_domain_sf"/>
</dbReference>
<dbReference type="InterPro" id="IPR023152">
    <property type="entry name" value="RasGAP_CS"/>
</dbReference>
<dbReference type="SUPFAM" id="SSF49562">
    <property type="entry name" value="C2 domain (Calcium/lipid-binding domain, CaLB)"/>
    <property type="match status" value="1"/>
</dbReference>
<dbReference type="PROSITE" id="PS50003">
    <property type="entry name" value="PH_DOMAIN"/>
    <property type="match status" value="1"/>
</dbReference>
<dbReference type="PROSITE" id="PS50001">
    <property type="entry name" value="SH2"/>
    <property type="match status" value="2"/>
</dbReference>
<dbReference type="PROSITE" id="PS50002">
    <property type="entry name" value="SH3"/>
    <property type="match status" value="1"/>
</dbReference>
<dbReference type="SUPFAM" id="SSF50044">
    <property type="entry name" value="SH3-domain"/>
    <property type="match status" value="1"/>
</dbReference>
<dbReference type="InterPro" id="IPR001849">
    <property type="entry name" value="PH_domain"/>
</dbReference>
<dbReference type="InterPro" id="IPR001936">
    <property type="entry name" value="RasGAP_dom"/>
</dbReference>
<dbReference type="SMART" id="SM00326">
    <property type="entry name" value="SH3"/>
    <property type="match status" value="1"/>
</dbReference>
<keyword evidence="1 6" id="KW-0728">SH3 domain</keyword>
<dbReference type="SUPFAM" id="SSF55550">
    <property type="entry name" value="SH2 domain"/>
    <property type="match status" value="2"/>
</dbReference>